<protein>
    <submittedName>
        <fullName evidence="2">Uncharacterized protein</fullName>
    </submittedName>
</protein>
<gene>
    <name evidence="2" type="ORF">DAPK24_001210</name>
</gene>
<reference evidence="2 3" key="1">
    <citation type="journal article" date="2023" name="Elife">
        <title>Identification of key yeast species and microbe-microbe interactions impacting larval growth of Drosophila in the wild.</title>
        <authorList>
            <person name="Mure A."/>
            <person name="Sugiura Y."/>
            <person name="Maeda R."/>
            <person name="Honda K."/>
            <person name="Sakurai N."/>
            <person name="Takahashi Y."/>
            <person name="Watada M."/>
            <person name="Katoh T."/>
            <person name="Gotoh A."/>
            <person name="Gotoh Y."/>
            <person name="Taniguchi I."/>
            <person name="Nakamura K."/>
            <person name="Hayashi T."/>
            <person name="Katayama T."/>
            <person name="Uemura T."/>
            <person name="Hattori Y."/>
        </authorList>
    </citation>
    <scope>NUCLEOTIDE SEQUENCE [LARGE SCALE GENOMIC DNA]</scope>
    <source>
        <strain evidence="2 3">PK-24</strain>
    </source>
</reference>
<evidence type="ECO:0000313" key="2">
    <source>
        <dbReference type="EMBL" id="GMM43546.1"/>
    </source>
</evidence>
<proteinExistence type="predicted"/>
<accession>A0AAV5QW86</accession>
<evidence type="ECO:0000313" key="3">
    <source>
        <dbReference type="Proteomes" id="UP001378960"/>
    </source>
</evidence>
<keyword evidence="3" id="KW-1185">Reference proteome</keyword>
<dbReference type="AlphaFoldDB" id="A0AAV5QW86"/>
<dbReference type="EMBL" id="BTGB01000001">
    <property type="protein sequence ID" value="GMM43546.1"/>
    <property type="molecule type" value="Genomic_DNA"/>
</dbReference>
<feature type="compositionally biased region" description="Basic and acidic residues" evidence="1">
    <location>
        <begin position="37"/>
        <end position="52"/>
    </location>
</feature>
<comment type="caution">
    <text evidence="2">The sequence shown here is derived from an EMBL/GenBank/DDBJ whole genome shotgun (WGS) entry which is preliminary data.</text>
</comment>
<evidence type="ECO:0000256" key="1">
    <source>
        <dbReference type="SAM" id="MobiDB-lite"/>
    </source>
</evidence>
<name>A0AAV5QW86_PICKL</name>
<organism evidence="2 3">
    <name type="scientific">Pichia kluyveri</name>
    <name type="common">Yeast</name>
    <dbReference type="NCBI Taxonomy" id="36015"/>
    <lineage>
        <taxon>Eukaryota</taxon>
        <taxon>Fungi</taxon>
        <taxon>Dikarya</taxon>
        <taxon>Ascomycota</taxon>
        <taxon>Saccharomycotina</taxon>
        <taxon>Pichiomycetes</taxon>
        <taxon>Pichiales</taxon>
        <taxon>Pichiaceae</taxon>
        <taxon>Pichia</taxon>
    </lineage>
</organism>
<sequence length="117" mass="13346">MGTPDHLILEEELFDDVREVERIIGESVNPPFPKPEVLSDKNVDVDDSKDQEAGSGMNTLTVDTICGIDKIRTNLTQAVVDGKNDWLIDAYKHLKDQIEKADTFFQRESGKEYERFM</sequence>
<feature type="region of interest" description="Disordered" evidence="1">
    <location>
        <begin position="31"/>
        <end position="56"/>
    </location>
</feature>
<dbReference type="Proteomes" id="UP001378960">
    <property type="component" value="Unassembled WGS sequence"/>
</dbReference>